<dbReference type="PANTHER" id="PTHR10166:SF37">
    <property type="entry name" value="STOLID, ISOFORM H"/>
    <property type="match status" value="1"/>
</dbReference>
<dbReference type="AlphaFoldDB" id="A0ABD3N5D0"/>
<keyword evidence="2" id="KW-0812">Transmembrane</keyword>
<evidence type="ECO:0000259" key="3">
    <source>
        <dbReference type="PROSITE" id="PS50234"/>
    </source>
</evidence>
<dbReference type="InterPro" id="IPR036465">
    <property type="entry name" value="vWFA_dom_sf"/>
</dbReference>
<feature type="compositionally biased region" description="Polar residues" evidence="1">
    <location>
        <begin position="13"/>
        <end position="22"/>
    </location>
</feature>
<evidence type="ECO:0000313" key="4">
    <source>
        <dbReference type="EMBL" id="KAL3771334.1"/>
    </source>
</evidence>
<dbReference type="Pfam" id="PF00092">
    <property type="entry name" value="VWA"/>
    <property type="match status" value="1"/>
</dbReference>
<dbReference type="Gene3D" id="3.40.50.410">
    <property type="entry name" value="von Willebrand factor, type A domain"/>
    <property type="match status" value="1"/>
</dbReference>
<feature type="region of interest" description="Disordered" evidence="1">
    <location>
        <begin position="1"/>
        <end position="138"/>
    </location>
</feature>
<organism evidence="4 5">
    <name type="scientific">Cyclotella atomus</name>
    <dbReference type="NCBI Taxonomy" id="382360"/>
    <lineage>
        <taxon>Eukaryota</taxon>
        <taxon>Sar</taxon>
        <taxon>Stramenopiles</taxon>
        <taxon>Ochrophyta</taxon>
        <taxon>Bacillariophyta</taxon>
        <taxon>Coscinodiscophyceae</taxon>
        <taxon>Thalassiosirophycidae</taxon>
        <taxon>Stephanodiscales</taxon>
        <taxon>Stephanodiscaceae</taxon>
        <taxon>Cyclotella</taxon>
    </lineage>
</organism>
<reference evidence="4 5" key="1">
    <citation type="submission" date="2024-10" db="EMBL/GenBank/DDBJ databases">
        <title>Updated reference genomes for cyclostephanoid diatoms.</title>
        <authorList>
            <person name="Roberts W.R."/>
            <person name="Alverson A.J."/>
        </authorList>
    </citation>
    <scope>NUCLEOTIDE SEQUENCE [LARGE SCALE GENOMIC DNA]</scope>
    <source>
        <strain evidence="4 5">AJA010-31</strain>
    </source>
</reference>
<evidence type="ECO:0000256" key="2">
    <source>
        <dbReference type="SAM" id="Phobius"/>
    </source>
</evidence>
<feature type="compositionally biased region" description="Pro residues" evidence="1">
    <location>
        <begin position="112"/>
        <end position="130"/>
    </location>
</feature>
<name>A0ABD3N5D0_9STRA</name>
<keyword evidence="5" id="KW-1185">Reference proteome</keyword>
<evidence type="ECO:0000256" key="1">
    <source>
        <dbReference type="SAM" id="MobiDB-lite"/>
    </source>
</evidence>
<feature type="transmembrane region" description="Helical" evidence="2">
    <location>
        <begin position="157"/>
        <end position="180"/>
    </location>
</feature>
<dbReference type="SMART" id="SM00327">
    <property type="entry name" value="VWA"/>
    <property type="match status" value="1"/>
</dbReference>
<sequence>MSEQRLPFEHPQNGDNIHSSLFSDEESATNDPREAPATDQSLGRGTVDGGFTTVTTVSAEGIQRRSTFEVEPDASSASLNSATNGSASGDTSRDYGIISPGDDKEDISTLTDPPPPPFPTIDIPPEPQPNPETNRPGQNRFHLILNQIGFLLQEFRVIPFLVTVGVIVAGLTVVLTRFVFKPDTPPPVEPTKEAVLCSSPESCRYKFEKTLDQIERELYLFRDEIVRVHALSCDESMFNCSKNNYNECESVYPDMQCVCGNVILKDQICNGKSSELKLLFAHHSPSRGSSQQIHRLTPFRTYRTARWETSSHTAVRIPVLLYDADEMDKKVVESVCITRLAEPYMIDTHFTGNQIYFGSKVGSFRIIPAAYSECYTEPYDPRHRSWYISAASGKKDVILLIDNSESMEIESARQVVKTVLKSLTLKDRVAIVAFSDKAWLLGDETRLVSATSENKDKLERAIDNLAADGNSTNFYDAFETAFNAWDNTTSDEDNLIEDKYEGCNLAVLFLTDGQNSYKDITSATLEEENEQVMALINEKTEQIEKEWNIATAIFTFSFGDKADKNMSKTFACSTGGFWQHVEEGDDLINALSSYYEWYALGLVEDGNEDLAVWVPEYTFASSGKNGTTVSVPVYDRSVSPPIFLGVAAMDVYMEVLYRILGDETKVTELLQIHISEAKCPSFSMLNEIDLDILRSRIGGEEATCGDSNSTQFNGTGTCDEGSLPEELFGETISDGTLICGFGFFFFDKPNPH</sequence>
<feature type="domain" description="VWFA" evidence="3">
    <location>
        <begin position="396"/>
        <end position="598"/>
    </location>
</feature>
<dbReference type="InterPro" id="IPR002035">
    <property type="entry name" value="VWF_A"/>
</dbReference>
<evidence type="ECO:0000313" key="5">
    <source>
        <dbReference type="Proteomes" id="UP001530400"/>
    </source>
</evidence>
<dbReference type="InterPro" id="IPR051173">
    <property type="entry name" value="Ca_channel_alpha-2/delta"/>
</dbReference>
<dbReference type="EMBL" id="JALLPJ020001289">
    <property type="protein sequence ID" value="KAL3771334.1"/>
    <property type="molecule type" value="Genomic_DNA"/>
</dbReference>
<feature type="compositionally biased region" description="Polar residues" evidence="1">
    <location>
        <begin position="75"/>
        <end position="90"/>
    </location>
</feature>
<dbReference type="PROSITE" id="PS50234">
    <property type="entry name" value="VWFA"/>
    <property type="match status" value="1"/>
</dbReference>
<protein>
    <recommendedName>
        <fullName evidence="3">VWFA domain-containing protein</fullName>
    </recommendedName>
</protein>
<comment type="caution">
    <text evidence="4">The sequence shown here is derived from an EMBL/GenBank/DDBJ whole genome shotgun (WGS) entry which is preliminary data.</text>
</comment>
<dbReference type="SUPFAM" id="SSF53300">
    <property type="entry name" value="vWA-like"/>
    <property type="match status" value="1"/>
</dbReference>
<gene>
    <name evidence="4" type="ORF">ACHAWO_005400</name>
</gene>
<dbReference type="PANTHER" id="PTHR10166">
    <property type="entry name" value="VOLTAGE-DEPENDENT CALCIUM CHANNEL SUBUNIT ALPHA-2/DELTA-RELATED"/>
    <property type="match status" value="1"/>
</dbReference>
<dbReference type="Proteomes" id="UP001530400">
    <property type="component" value="Unassembled WGS sequence"/>
</dbReference>
<proteinExistence type="predicted"/>
<accession>A0ABD3N5D0</accession>
<keyword evidence="2" id="KW-0472">Membrane</keyword>
<keyword evidence="2" id="KW-1133">Transmembrane helix</keyword>